<dbReference type="OrthoDB" id="421993at2759"/>
<evidence type="ECO:0000313" key="11">
    <source>
        <dbReference type="Proteomes" id="UP000437068"/>
    </source>
</evidence>
<evidence type="ECO:0000313" key="1">
    <source>
        <dbReference type="EMBL" id="KAE8927107.1"/>
    </source>
</evidence>
<evidence type="ECO:0000313" key="6">
    <source>
        <dbReference type="EMBL" id="KAE9194854.1"/>
    </source>
</evidence>
<dbReference type="InterPro" id="IPR036928">
    <property type="entry name" value="AS_sf"/>
</dbReference>
<dbReference type="Proteomes" id="UP000429523">
    <property type="component" value="Unassembled WGS sequence"/>
</dbReference>
<dbReference type="EMBL" id="QXGC01001855">
    <property type="protein sequence ID" value="KAE9194854.1"/>
    <property type="molecule type" value="Genomic_DNA"/>
</dbReference>
<protein>
    <recommendedName>
        <fullName evidence="17">Amidase domain-containing protein</fullName>
    </recommendedName>
</protein>
<dbReference type="EMBL" id="QXFX01001871">
    <property type="protein sequence ID" value="KAE9083619.1"/>
    <property type="molecule type" value="Genomic_DNA"/>
</dbReference>
<name>A0A6A4CBC2_9STRA</name>
<dbReference type="Gene3D" id="3.90.1300.10">
    <property type="entry name" value="Amidase signature (AS) domain"/>
    <property type="match status" value="1"/>
</dbReference>
<reference evidence="9 10" key="1">
    <citation type="submission" date="2018-08" db="EMBL/GenBank/DDBJ databases">
        <title>Genomic investigation of the strawberry pathogen Phytophthora fragariae indicates pathogenicity is determined by transcriptional variation in three key races.</title>
        <authorList>
            <person name="Adams T.M."/>
            <person name="Armitage A.D."/>
            <person name="Sobczyk M.K."/>
            <person name="Bates H.J."/>
            <person name="Dunwell J.M."/>
            <person name="Nellist C.F."/>
            <person name="Harrison R.J."/>
        </authorList>
    </citation>
    <scope>NUCLEOTIDE SEQUENCE [LARGE SCALE GENOMIC DNA]</scope>
    <source>
        <strain evidence="8 11">A4</strain>
        <strain evidence="7 12">BC-1</strain>
        <strain evidence="6 15">BC-23</strain>
        <strain evidence="5 10">NOV-27</strain>
        <strain evidence="4 13">NOV-5</strain>
        <strain evidence="2 14">NOV-71</strain>
        <strain evidence="1 9">NOV-9</strain>
        <strain evidence="3 16">ONT-3</strain>
    </source>
</reference>
<feature type="non-terminal residue" evidence="8">
    <location>
        <position position="88"/>
    </location>
</feature>
<dbReference type="EMBL" id="QXGB01001896">
    <property type="protein sequence ID" value="KAE9184086.1"/>
    <property type="molecule type" value="Genomic_DNA"/>
</dbReference>
<evidence type="ECO:0000313" key="12">
    <source>
        <dbReference type="Proteomes" id="UP000440367"/>
    </source>
</evidence>
<dbReference type="AlphaFoldDB" id="A0A6A4CBC2"/>
<dbReference type="EMBL" id="QXGF01001910">
    <property type="protein sequence ID" value="KAE8927107.1"/>
    <property type="molecule type" value="Genomic_DNA"/>
</dbReference>
<dbReference type="Proteomes" id="UP000437068">
    <property type="component" value="Unassembled WGS sequence"/>
</dbReference>
<proteinExistence type="predicted"/>
<sequence>MMRVGISQRSRAHVVKSAWRAASSRGVSDWCSQTLLTASAALDRGDVSAVQLTQACIQQVESTRAFNMFVATDFEHALELARASDERR</sequence>
<dbReference type="Proteomes" id="UP000476176">
    <property type="component" value="Unassembled WGS sequence"/>
</dbReference>
<dbReference type="Proteomes" id="UP000488956">
    <property type="component" value="Unassembled WGS sequence"/>
</dbReference>
<evidence type="ECO:0000313" key="2">
    <source>
        <dbReference type="EMBL" id="KAE9083556.1"/>
    </source>
</evidence>
<dbReference type="EMBL" id="QXGA01001865">
    <property type="protein sequence ID" value="KAE9108522.1"/>
    <property type="molecule type" value="Genomic_DNA"/>
</dbReference>
<dbReference type="EMBL" id="QXGD01001916">
    <property type="protein sequence ID" value="KAE9196728.1"/>
    <property type="molecule type" value="Genomic_DNA"/>
</dbReference>
<dbReference type="SUPFAM" id="SSF75304">
    <property type="entry name" value="Amidase signature (AS) enzymes"/>
    <property type="match status" value="1"/>
</dbReference>
<evidence type="ECO:0000313" key="14">
    <source>
        <dbReference type="Proteomes" id="UP000441208"/>
    </source>
</evidence>
<dbReference type="Proteomes" id="UP000440367">
    <property type="component" value="Unassembled WGS sequence"/>
</dbReference>
<evidence type="ECO:0000313" key="8">
    <source>
        <dbReference type="EMBL" id="KAE9287584.1"/>
    </source>
</evidence>
<evidence type="ECO:0000313" key="9">
    <source>
        <dbReference type="Proteomes" id="UP000429523"/>
    </source>
</evidence>
<comment type="caution">
    <text evidence="8">The sequence shown here is derived from an EMBL/GenBank/DDBJ whole genome shotgun (WGS) entry which is preliminary data.</text>
</comment>
<evidence type="ECO:0000313" key="4">
    <source>
        <dbReference type="EMBL" id="KAE9108522.1"/>
    </source>
</evidence>
<evidence type="ECO:0000313" key="16">
    <source>
        <dbReference type="Proteomes" id="UP000488956"/>
    </source>
</evidence>
<evidence type="ECO:0000313" key="7">
    <source>
        <dbReference type="EMBL" id="KAE9196728.1"/>
    </source>
</evidence>
<evidence type="ECO:0000313" key="5">
    <source>
        <dbReference type="EMBL" id="KAE9184086.1"/>
    </source>
</evidence>
<evidence type="ECO:0000313" key="3">
    <source>
        <dbReference type="EMBL" id="KAE9083619.1"/>
    </source>
</evidence>
<dbReference type="Proteomes" id="UP000433483">
    <property type="component" value="Unassembled WGS sequence"/>
</dbReference>
<organism evidence="8 11">
    <name type="scientific">Phytophthora fragariae</name>
    <dbReference type="NCBI Taxonomy" id="53985"/>
    <lineage>
        <taxon>Eukaryota</taxon>
        <taxon>Sar</taxon>
        <taxon>Stramenopiles</taxon>
        <taxon>Oomycota</taxon>
        <taxon>Peronosporomycetes</taxon>
        <taxon>Peronosporales</taxon>
        <taxon>Peronosporaceae</taxon>
        <taxon>Phytophthora</taxon>
    </lineage>
</organism>
<evidence type="ECO:0000313" key="10">
    <source>
        <dbReference type="Proteomes" id="UP000433483"/>
    </source>
</evidence>
<evidence type="ECO:0008006" key="17">
    <source>
        <dbReference type="Google" id="ProtNLM"/>
    </source>
</evidence>
<dbReference type="Proteomes" id="UP000440732">
    <property type="component" value="Unassembled WGS sequence"/>
</dbReference>
<evidence type="ECO:0000313" key="15">
    <source>
        <dbReference type="Proteomes" id="UP000476176"/>
    </source>
</evidence>
<dbReference type="EMBL" id="QXFZ01001889">
    <property type="protein sequence ID" value="KAE9083556.1"/>
    <property type="molecule type" value="Genomic_DNA"/>
</dbReference>
<evidence type="ECO:0000313" key="13">
    <source>
        <dbReference type="Proteomes" id="UP000440732"/>
    </source>
</evidence>
<dbReference type="Proteomes" id="UP000441208">
    <property type="component" value="Unassembled WGS sequence"/>
</dbReference>
<accession>A0A6A4CBC2</accession>
<gene>
    <name evidence="8" type="ORF">PF001_g20914</name>
    <name evidence="7" type="ORF">PF002_g22966</name>
    <name evidence="6" type="ORF">PF004_g20601</name>
    <name evidence="5" type="ORF">PF005_g21810</name>
    <name evidence="4" type="ORF">PF006_g20858</name>
    <name evidence="2" type="ORF">PF007_g21846</name>
    <name evidence="1" type="ORF">PF009_g22713</name>
    <name evidence="3" type="ORF">PF010_g21142</name>
</gene>
<keyword evidence="10" id="KW-1185">Reference proteome</keyword>
<dbReference type="EMBL" id="QXGE01001848">
    <property type="protein sequence ID" value="KAE9287584.1"/>
    <property type="molecule type" value="Genomic_DNA"/>
</dbReference>